<gene>
    <name evidence="1" type="ORF">DFH01_20260</name>
</gene>
<evidence type="ECO:0000313" key="2">
    <source>
        <dbReference type="Proteomes" id="UP000245765"/>
    </source>
</evidence>
<dbReference type="AlphaFoldDB" id="A0A317F9U0"/>
<comment type="caution">
    <text evidence="1">The sequence shown here is derived from an EMBL/GenBank/DDBJ whole genome shotgun (WGS) entry which is preliminary data.</text>
</comment>
<evidence type="ECO:0000313" key="1">
    <source>
        <dbReference type="EMBL" id="PWS35900.1"/>
    </source>
</evidence>
<keyword evidence="2" id="KW-1185">Reference proteome</keyword>
<proteinExistence type="predicted"/>
<name>A0A317F9U0_9PROT</name>
<accession>A0A317F9U0</accession>
<dbReference type="OrthoDB" id="8455641at2"/>
<sequence>MVQHSFSVGQSVELVPGRLDGNIPRGAYTVQRLLPNDGADREYRVRNVRDGHERVVRESQLRSGPNQLFG</sequence>
<protein>
    <submittedName>
        <fullName evidence="1">Uncharacterized protein</fullName>
    </submittedName>
</protein>
<dbReference type="Proteomes" id="UP000245765">
    <property type="component" value="Unassembled WGS sequence"/>
</dbReference>
<organism evidence="1 2">
    <name type="scientific">Falsiroseomonas bella</name>
    <dbReference type="NCBI Taxonomy" id="2184016"/>
    <lineage>
        <taxon>Bacteria</taxon>
        <taxon>Pseudomonadati</taxon>
        <taxon>Pseudomonadota</taxon>
        <taxon>Alphaproteobacteria</taxon>
        <taxon>Acetobacterales</taxon>
        <taxon>Roseomonadaceae</taxon>
        <taxon>Falsiroseomonas</taxon>
    </lineage>
</organism>
<dbReference type="EMBL" id="QGNA01000004">
    <property type="protein sequence ID" value="PWS35900.1"/>
    <property type="molecule type" value="Genomic_DNA"/>
</dbReference>
<reference evidence="2" key="1">
    <citation type="submission" date="2018-05" db="EMBL/GenBank/DDBJ databases">
        <authorList>
            <person name="Du Z."/>
            <person name="Wang X."/>
        </authorList>
    </citation>
    <scope>NUCLEOTIDE SEQUENCE [LARGE SCALE GENOMIC DNA]</scope>
    <source>
        <strain evidence="2">CQN31</strain>
    </source>
</reference>